<dbReference type="PANTHER" id="PTHR13096:SF8">
    <property type="entry name" value="RIBOSOMAL OXYGENASE 1"/>
    <property type="match status" value="1"/>
</dbReference>
<organism evidence="5 6">
    <name type="scientific">Streptomyces flavalbus</name>
    <dbReference type="NCBI Taxonomy" id="2665155"/>
    <lineage>
        <taxon>Bacteria</taxon>
        <taxon>Bacillati</taxon>
        <taxon>Actinomycetota</taxon>
        <taxon>Actinomycetes</taxon>
        <taxon>Kitasatosporales</taxon>
        <taxon>Streptomycetaceae</taxon>
        <taxon>Streptomyces</taxon>
    </lineage>
</organism>
<comment type="caution">
    <text evidence="5">The sequence shown here is derived from an EMBL/GenBank/DDBJ whole genome shotgun (WGS) entry which is preliminary data.</text>
</comment>
<accession>A0ABW2W5B3</accession>
<sequence>MEHRLIRGIEQALGWDGPEGLGGAFARGSLTDTVLTERMLTPQRLLDMTMRRTLAHPQFRMFRDGEELHPRRYLHQEVSRRGQSVDMVDMRLLAGLLREGATMVLDQSNVFDPTMEVACRALQWWSREHVQANIYLTTNEAAGFRLHWDDHDVVIVQLAGEKEWEVRGISRPYPMYRDAARNDSPSEEIVWAGTMKTGDVMHIPRGHWHQATRNGRGSGQSLHMTLGFEKRTGVNWLSWLADWSRETEIFRHDLDRWGSVNEQKVQQRLLTEATVSLIGSRSPADFLASREQEVAPPRHVPYVDFFGPLTSVVCITNFPPRIVELGEAVEVVAARKKLTFAVKALPALRLLLSGRPVHIEEAASQVGAEVEQVAKILTEEELCAPLTAELLSGYTDLVTSATN</sequence>
<keyword evidence="2" id="KW-0479">Metal-binding</keyword>
<reference evidence="6" key="1">
    <citation type="journal article" date="2019" name="Int. J. Syst. Evol. Microbiol.">
        <title>The Global Catalogue of Microorganisms (GCM) 10K type strain sequencing project: providing services to taxonomists for standard genome sequencing and annotation.</title>
        <authorList>
            <consortium name="The Broad Institute Genomics Platform"/>
            <consortium name="The Broad Institute Genome Sequencing Center for Infectious Disease"/>
            <person name="Wu L."/>
            <person name="Ma J."/>
        </authorList>
    </citation>
    <scope>NUCLEOTIDE SEQUENCE [LARGE SCALE GENOMIC DNA]</scope>
    <source>
        <strain evidence="6">CGMCC 4.7400</strain>
    </source>
</reference>
<dbReference type="InterPro" id="IPR003347">
    <property type="entry name" value="JmjC_dom"/>
</dbReference>
<dbReference type="SUPFAM" id="SSF51197">
    <property type="entry name" value="Clavaminate synthase-like"/>
    <property type="match status" value="1"/>
</dbReference>
<keyword evidence="6" id="KW-1185">Reference proteome</keyword>
<dbReference type="PANTHER" id="PTHR13096">
    <property type="entry name" value="MINA53 MYC INDUCED NUCLEAR ANTIGEN"/>
    <property type="match status" value="1"/>
</dbReference>
<dbReference type="Proteomes" id="UP001597023">
    <property type="component" value="Unassembled WGS sequence"/>
</dbReference>
<gene>
    <name evidence="5" type="ORF">ACFQZ6_10590</name>
</gene>
<feature type="domain" description="JmjC" evidence="4">
    <location>
        <begin position="101"/>
        <end position="245"/>
    </location>
</feature>
<dbReference type="EMBL" id="JBHTEB010000001">
    <property type="protein sequence ID" value="MFD0314670.1"/>
    <property type="molecule type" value="Genomic_DNA"/>
</dbReference>
<evidence type="ECO:0000313" key="6">
    <source>
        <dbReference type="Proteomes" id="UP001597023"/>
    </source>
</evidence>
<dbReference type="Gene3D" id="2.60.120.650">
    <property type="entry name" value="Cupin"/>
    <property type="match status" value="1"/>
</dbReference>
<name>A0ABW2W5B3_9ACTN</name>
<dbReference type="InterPro" id="IPR039994">
    <property type="entry name" value="NO66-like"/>
</dbReference>
<dbReference type="PROSITE" id="PS51184">
    <property type="entry name" value="JMJC"/>
    <property type="match status" value="1"/>
</dbReference>
<protein>
    <submittedName>
        <fullName evidence="5">JmjC domain-containing protein</fullName>
    </submittedName>
</protein>
<comment type="cofactor">
    <cofactor evidence="1">
        <name>Fe(2+)</name>
        <dbReference type="ChEBI" id="CHEBI:29033"/>
    </cofactor>
</comment>
<evidence type="ECO:0000313" key="5">
    <source>
        <dbReference type="EMBL" id="MFD0314670.1"/>
    </source>
</evidence>
<keyword evidence="3" id="KW-0408">Iron</keyword>
<proteinExistence type="predicted"/>
<evidence type="ECO:0000256" key="2">
    <source>
        <dbReference type="ARBA" id="ARBA00022723"/>
    </source>
</evidence>
<dbReference type="RefSeq" id="WP_381606995.1">
    <property type="nucleotide sequence ID" value="NZ_JBHTEB010000001.1"/>
</dbReference>
<evidence type="ECO:0000256" key="1">
    <source>
        <dbReference type="ARBA" id="ARBA00001954"/>
    </source>
</evidence>
<evidence type="ECO:0000259" key="4">
    <source>
        <dbReference type="PROSITE" id="PS51184"/>
    </source>
</evidence>
<evidence type="ECO:0000256" key="3">
    <source>
        <dbReference type="ARBA" id="ARBA00023004"/>
    </source>
</evidence>
<dbReference type="Pfam" id="PF08007">
    <property type="entry name" value="JmjC_2"/>
    <property type="match status" value="1"/>
</dbReference>